<dbReference type="GO" id="GO:0000139">
    <property type="term" value="C:Golgi membrane"/>
    <property type="evidence" value="ECO:0007669"/>
    <property type="project" value="UniProtKB-SubCell"/>
</dbReference>
<dbReference type="Pfam" id="PF25557">
    <property type="entry name" value="GAUT_1"/>
    <property type="match status" value="1"/>
</dbReference>
<dbReference type="RefSeq" id="XP_021294223.1">
    <property type="nucleotide sequence ID" value="XM_021438548.1"/>
</dbReference>
<dbReference type="PANTHER" id="PTHR32116">
    <property type="entry name" value="GALACTURONOSYLTRANSFERASE 4-RELATED"/>
    <property type="match status" value="1"/>
</dbReference>
<evidence type="ECO:0000313" key="8">
    <source>
        <dbReference type="RefSeq" id="XP_021294223.1"/>
    </source>
</evidence>
<dbReference type="PANTHER" id="PTHR32116:SF7">
    <property type="entry name" value="GALACTURONOSYLTRANSFERASE 4-RELATED"/>
    <property type="match status" value="1"/>
</dbReference>
<name>A0A6J1B4T7_9ROSI</name>
<dbReference type="GO" id="GO:0071555">
    <property type="term" value="P:cell wall organization"/>
    <property type="evidence" value="ECO:0007669"/>
    <property type="project" value="UniProtKB-KW"/>
</dbReference>
<proteinExistence type="inferred from homology"/>
<feature type="region of interest" description="Disordered" evidence="6">
    <location>
        <begin position="76"/>
        <end position="103"/>
    </location>
</feature>
<dbReference type="GeneID" id="110424061"/>
<sequence length="626" mass="72144">MKVRHLVLGLLSVTVIAPIFLYTDRVATFNPSSSTRDFLDDVATFTLLGDTRRLNVLPQETSTAIKEPAGIVYSDPSNNSFRKVTETREHKSTRVLSATDEERHPQLHNPIRQVTIPAPANLTTLLDSHPNASHRWGTKLEQQPTQLAGNIDQKEHSDNKSSTLTEPLDAQVRHLKDQLIRAKVYLSLPAIKSNPHVTRELRLRIKEVSRALGDATKDSDLPKNAFDKLKAMEQSLEKGKQIQDDCAAVVKKLRAMLHSTEEQLRVHKKQTMFLTQLTAKTLPKGLHCLPLRLTTEYYALNSSQQNFLNQEKLEDPQLYHYALFSDNVLAAAVVVNSTVSHAKHPSNHVFHIVTDRLNYAAMRMWFLSNPPGKATIQVQNIEEFTWLNSSYSPVLKQLGSPSMIDYYFRAHRANSDSNLKFRNPKYLSILNHLRFYLPEIFPKLNKVLFLDDDIVVRKDVSGLWSLDLKGNVNGAVETCGESFHRFDRYLNFSNPLISKNFDPHACGWAYGMNIFDLEEWRRQNITDVYHRWQKLNHDRQLWKLGTLPPGLITFWKRTYPLDRSWHVLGLGYNPNVNQREVERAAVIHYNGNLKPWLEIGIPKYKNYWAKYVDYDNMYLRECNINP</sequence>
<dbReference type="Pfam" id="PF01501">
    <property type="entry name" value="Glyco_transf_8"/>
    <property type="match status" value="1"/>
</dbReference>
<dbReference type="CDD" id="cd06429">
    <property type="entry name" value="GT8_like_1"/>
    <property type="match status" value="1"/>
</dbReference>
<evidence type="ECO:0000256" key="6">
    <source>
        <dbReference type="SAM" id="MobiDB-lite"/>
    </source>
</evidence>
<reference evidence="8" key="1">
    <citation type="submission" date="2025-08" db="UniProtKB">
        <authorList>
            <consortium name="RefSeq"/>
        </authorList>
    </citation>
    <scope>IDENTIFICATION</scope>
    <source>
        <tissue evidence="8">Leaf</tissue>
    </source>
</reference>
<keyword evidence="5" id="KW-0961">Cell wall biogenesis/degradation</keyword>
<keyword evidence="4" id="KW-0808">Transferase</keyword>
<comment type="pathway">
    <text evidence="1 5">Glycan metabolism; pectin biosynthesis.</text>
</comment>
<dbReference type="GO" id="GO:0047262">
    <property type="term" value="F:polygalacturonate 4-alpha-galacturonosyltransferase activity"/>
    <property type="evidence" value="ECO:0007669"/>
    <property type="project" value="InterPro"/>
</dbReference>
<dbReference type="Proteomes" id="UP000504621">
    <property type="component" value="Unplaced"/>
</dbReference>
<evidence type="ECO:0000256" key="2">
    <source>
        <dbReference type="ARBA" id="ARBA00006351"/>
    </source>
</evidence>
<comment type="similarity">
    <text evidence="2 5">Belongs to the glycosyltransferase 8 family.</text>
</comment>
<keyword evidence="7" id="KW-1185">Reference proteome</keyword>
<dbReference type="UniPathway" id="UPA00845"/>
<feature type="compositionally biased region" description="Basic and acidic residues" evidence="6">
    <location>
        <begin position="83"/>
        <end position="92"/>
    </location>
</feature>
<dbReference type="InterPro" id="IPR002495">
    <property type="entry name" value="Glyco_trans_8"/>
</dbReference>
<evidence type="ECO:0000256" key="1">
    <source>
        <dbReference type="ARBA" id="ARBA00004877"/>
    </source>
</evidence>
<dbReference type="EC" id="2.4.1.-" evidence="5"/>
<organism evidence="7 8">
    <name type="scientific">Herrania umbratica</name>
    <dbReference type="NCBI Taxonomy" id="108875"/>
    <lineage>
        <taxon>Eukaryota</taxon>
        <taxon>Viridiplantae</taxon>
        <taxon>Streptophyta</taxon>
        <taxon>Embryophyta</taxon>
        <taxon>Tracheophyta</taxon>
        <taxon>Spermatophyta</taxon>
        <taxon>Magnoliopsida</taxon>
        <taxon>eudicotyledons</taxon>
        <taxon>Gunneridae</taxon>
        <taxon>Pentapetalae</taxon>
        <taxon>rosids</taxon>
        <taxon>malvids</taxon>
        <taxon>Malvales</taxon>
        <taxon>Malvaceae</taxon>
        <taxon>Byttnerioideae</taxon>
        <taxon>Herrania</taxon>
    </lineage>
</organism>
<dbReference type="InterPro" id="IPR029044">
    <property type="entry name" value="Nucleotide-diphossugar_trans"/>
</dbReference>
<keyword evidence="3 5" id="KW-0328">Glycosyltransferase</keyword>
<keyword evidence="5" id="KW-0333">Golgi apparatus</keyword>
<gene>
    <name evidence="8" type="primary">LOC110424061</name>
</gene>
<dbReference type="OrthoDB" id="411524at2759"/>
<dbReference type="GO" id="GO:0045489">
    <property type="term" value="P:pectin biosynthetic process"/>
    <property type="evidence" value="ECO:0007669"/>
    <property type="project" value="UniProtKB-UniPathway"/>
</dbReference>
<protein>
    <recommendedName>
        <fullName evidence="5">Hexosyltransferase</fullName>
        <ecNumber evidence="5">2.4.1.-</ecNumber>
    </recommendedName>
</protein>
<evidence type="ECO:0000256" key="5">
    <source>
        <dbReference type="RuleBase" id="RU362027"/>
    </source>
</evidence>
<comment type="subcellular location">
    <subcellularLocation>
        <location evidence="5">Golgi apparatus membrane</location>
        <topology evidence="5">Single-pass type II membrane protein</topology>
    </subcellularLocation>
</comment>
<evidence type="ECO:0000256" key="4">
    <source>
        <dbReference type="ARBA" id="ARBA00022679"/>
    </source>
</evidence>
<accession>A0A6J1B4T7</accession>
<evidence type="ECO:0000313" key="7">
    <source>
        <dbReference type="Proteomes" id="UP000504621"/>
    </source>
</evidence>
<dbReference type="InterPro" id="IPR029993">
    <property type="entry name" value="GAUT"/>
</dbReference>
<dbReference type="SUPFAM" id="SSF53448">
    <property type="entry name" value="Nucleotide-diphospho-sugar transferases"/>
    <property type="match status" value="1"/>
</dbReference>
<dbReference type="Gene3D" id="3.90.550.10">
    <property type="entry name" value="Spore Coat Polysaccharide Biosynthesis Protein SpsA, Chain A"/>
    <property type="match status" value="1"/>
</dbReference>
<dbReference type="AlphaFoldDB" id="A0A6J1B4T7"/>
<evidence type="ECO:0000256" key="3">
    <source>
        <dbReference type="ARBA" id="ARBA00022676"/>
    </source>
</evidence>